<dbReference type="EMBL" id="CAJNOO010000705">
    <property type="protein sequence ID" value="CAF1015212.1"/>
    <property type="molecule type" value="Genomic_DNA"/>
</dbReference>
<gene>
    <name evidence="3" type="ORF">OTI717_LOCUS30286</name>
    <name evidence="2" type="ORF">RFH988_LOCUS14900</name>
</gene>
<dbReference type="Pfam" id="PF01436">
    <property type="entry name" value="NHL"/>
    <property type="match status" value="1"/>
</dbReference>
<dbReference type="InterPro" id="IPR001258">
    <property type="entry name" value="NHL_repeat"/>
</dbReference>
<reference evidence="2" key="1">
    <citation type="submission" date="2021-02" db="EMBL/GenBank/DDBJ databases">
        <authorList>
            <person name="Nowell W R."/>
        </authorList>
    </citation>
    <scope>NUCLEOTIDE SEQUENCE</scope>
</reference>
<evidence type="ECO:0000313" key="2">
    <source>
        <dbReference type="EMBL" id="CAF1015212.1"/>
    </source>
</evidence>
<accession>A0A814HWY8</accession>
<evidence type="ECO:0000256" key="1">
    <source>
        <dbReference type="ARBA" id="ARBA00022737"/>
    </source>
</evidence>
<dbReference type="Proteomes" id="UP000663882">
    <property type="component" value="Unassembled WGS sequence"/>
</dbReference>
<dbReference type="InterPro" id="IPR011042">
    <property type="entry name" value="6-blade_b-propeller_TolB-like"/>
</dbReference>
<dbReference type="OrthoDB" id="342730at2759"/>
<evidence type="ECO:0000313" key="3">
    <source>
        <dbReference type="EMBL" id="CAF4024380.1"/>
    </source>
</evidence>
<dbReference type="EMBL" id="CAJOAX010008045">
    <property type="protein sequence ID" value="CAF4024380.1"/>
    <property type="molecule type" value="Genomic_DNA"/>
</dbReference>
<evidence type="ECO:0000313" key="4">
    <source>
        <dbReference type="Proteomes" id="UP000663882"/>
    </source>
</evidence>
<name>A0A814HWY8_9BILA</name>
<dbReference type="SUPFAM" id="SSF101898">
    <property type="entry name" value="NHL repeat"/>
    <property type="match status" value="1"/>
</dbReference>
<proteinExistence type="predicted"/>
<comment type="caution">
    <text evidence="2">The sequence shown here is derived from an EMBL/GenBank/DDBJ whole genome shotgun (WGS) entry which is preliminary data.</text>
</comment>
<dbReference type="Proteomes" id="UP000663823">
    <property type="component" value="Unassembled WGS sequence"/>
</dbReference>
<dbReference type="AlphaFoldDB" id="A0A814HWY8"/>
<organism evidence="2 4">
    <name type="scientific">Rotaria sordida</name>
    <dbReference type="NCBI Taxonomy" id="392033"/>
    <lineage>
        <taxon>Eukaryota</taxon>
        <taxon>Metazoa</taxon>
        <taxon>Spiralia</taxon>
        <taxon>Gnathifera</taxon>
        <taxon>Rotifera</taxon>
        <taxon>Eurotatoria</taxon>
        <taxon>Bdelloidea</taxon>
        <taxon>Philodinida</taxon>
        <taxon>Philodinidae</taxon>
        <taxon>Rotaria</taxon>
    </lineage>
</organism>
<keyword evidence="1" id="KW-0677">Repeat</keyword>
<dbReference type="Gene3D" id="2.120.10.30">
    <property type="entry name" value="TolB, C-terminal domain"/>
    <property type="match status" value="1"/>
</dbReference>
<sequence length="170" mass="18762">MAIDNEESIYISSISSSKLKKYRKRVTNGRVLMSGEVGPFPLTVDRHRSIYMVDMYHDRVFQIDEGRTNISIVIGGSEHNGTHQLSKPHSIAVDESGALYITEGGNHRITRWLSGSTDSIVIVGDRGPDSHSDQLHGPADLGFDSEGNLYVVDSVNGRIQNFLIDNSSCQ</sequence>
<protein>
    <submittedName>
        <fullName evidence="2">Uncharacterized protein</fullName>
    </submittedName>
</protein>